<gene>
    <name evidence="11" type="primary">LOC113215215</name>
</gene>
<dbReference type="InterPro" id="IPR025807">
    <property type="entry name" value="Adrift-typ_MeTrfase"/>
</dbReference>
<feature type="compositionally biased region" description="Low complexity" evidence="8">
    <location>
        <begin position="361"/>
        <end position="392"/>
    </location>
</feature>
<dbReference type="InterPro" id="IPR029063">
    <property type="entry name" value="SAM-dependent_MTases_sf"/>
</dbReference>
<dbReference type="GO" id="GO:0005737">
    <property type="term" value="C:cytoplasm"/>
    <property type="evidence" value="ECO:0007669"/>
    <property type="project" value="TreeGrafter"/>
</dbReference>
<dbReference type="RefSeq" id="XP_026290610.1">
    <property type="nucleotide sequence ID" value="XM_026434825.2"/>
</dbReference>
<name>A0A6J1TFU3_FRAOC</name>
<feature type="compositionally biased region" description="Basic and acidic residues" evidence="8">
    <location>
        <begin position="251"/>
        <end position="262"/>
    </location>
</feature>
<feature type="region of interest" description="Disordered" evidence="8">
    <location>
        <begin position="1"/>
        <end position="33"/>
    </location>
</feature>
<dbReference type="GO" id="GO:0006370">
    <property type="term" value="P:7-methylguanosine mRNA capping"/>
    <property type="evidence" value="ECO:0007669"/>
    <property type="project" value="TreeGrafter"/>
</dbReference>
<keyword evidence="3 7" id="KW-0489">Methyltransferase</keyword>
<dbReference type="GO" id="GO:0004483">
    <property type="term" value="F:methyltransferase cap1 activity"/>
    <property type="evidence" value="ECO:0007669"/>
    <property type="project" value="TreeGrafter"/>
</dbReference>
<dbReference type="GeneID" id="113215215"/>
<proteinExistence type="predicted"/>
<dbReference type="CTD" id="109861"/>
<evidence type="ECO:0000256" key="3">
    <source>
        <dbReference type="ARBA" id="ARBA00022603"/>
    </source>
</evidence>
<feature type="compositionally biased region" description="Polar residues" evidence="8">
    <location>
        <begin position="267"/>
        <end position="281"/>
    </location>
</feature>
<evidence type="ECO:0000256" key="8">
    <source>
        <dbReference type="SAM" id="MobiDB-lite"/>
    </source>
</evidence>
<dbReference type="InterPro" id="IPR050851">
    <property type="entry name" value="mRNA_Cap_2O-Ribose_MeTrfase"/>
</dbReference>
<evidence type="ECO:0000313" key="10">
    <source>
        <dbReference type="Proteomes" id="UP000504606"/>
    </source>
</evidence>
<feature type="compositionally biased region" description="Polar residues" evidence="8">
    <location>
        <begin position="1"/>
        <end position="18"/>
    </location>
</feature>
<feature type="compositionally biased region" description="Basic and acidic residues" evidence="8">
    <location>
        <begin position="21"/>
        <end position="33"/>
    </location>
</feature>
<keyword evidence="5 7" id="KW-0949">S-adenosyl-L-methionine</keyword>
<dbReference type="OrthoDB" id="429597at2759"/>
<accession>A0A6J1TFU3</accession>
<keyword evidence="4 7" id="KW-0808">Transferase</keyword>
<dbReference type="InterPro" id="IPR002877">
    <property type="entry name" value="RNA_MeTrfase_FtsJ_dom"/>
</dbReference>
<evidence type="ECO:0000256" key="2">
    <source>
        <dbReference type="ARBA" id="ARBA00021134"/>
    </source>
</evidence>
<dbReference type="Proteomes" id="UP000504606">
    <property type="component" value="Unplaced"/>
</dbReference>
<feature type="region of interest" description="Disordered" evidence="8">
    <location>
        <begin position="361"/>
        <end position="409"/>
    </location>
</feature>
<protein>
    <recommendedName>
        <fullName evidence="2">Cap-specific mRNA (nucleoside-2'-O-)-methyltransferase 2</fullName>
        <ecNumber evidence="1">2.1.1.296</ecNumber>
    </recommendedName>
</protein>
<dbReference type="AlphaFoldDB" id="A0A6J1TFU3"/>
<keyword evidence="10" id="KW-1185">Reference proteome</keyword>
<evidence type="ECO:0000256" key="5">
    <source>
        <dbReference type="ARBA" id="ARBA00022691"/>
    </source>
</evidence>
<organism evidence="10 11">
    <name type="scientific">Frankliniella occidentalis</name>
    <name type="common">Western flower thrips</name>
    <name type="synonym">Euthrips occidentalis</name>
    <dbReference type="NCBI Taxonomy" id="133901"/>
    <lineage>
        <taxon>Eukaryota</taxon>
        <taxon>Metazoa</taxon>
        <taxon>Ecdysozoa</taxon>
        <taxon>Arthropoda</taxon>
        <taxon>Hexapoda</taxon>
        <taxon>Insecta</taxon>
        <taxon>Pterygota</taxon>
        <taxon>Neoptera</taxon>
        <taxon>Paraneoptera</taxon>
        <taxon>Thysanoptera</taxon>
        <taxon>Terebrantia</taxon>
        <taxon>Thripoidea</taxon>
        <taxon>Thripidae</taxon>
        <taxon>Frankliniella</taxon>
    </lineage>
</organism>
<feature type="domain" description="Adrift-type SAM-dependent 2'-O-MTase" evidence="9">
    <location>
        <begin position="570"/>
        <end position="784"/>
    </location>
</feature>
<dbReference type="GO" id="GO:0032259">
    <property type="term" value="P:methylation"/>
    <property type="evidence" value="ECO:0007669"/>
    <property type="project" value="UniProtKB-KW"/>
</dbReference>
<dbReference type="EC" id="2.1.1.296" evidence="1"/>
<evidence type="ECO:0000256" key="4">
    <source>
        <dbReference type="ARBA" id="ARBA00022679"/>
    </source>
</evidence>
<dbReference type="GO" id="GO:0005634">
    <property type="term" value="C:nucleus"/>
    <property type="evidence" value="ECO:0007669"/>
    <property type="project" value="UniProtKB-ARBA"/>
</dbReference>
<evidence type="ECO:0000313" key="11">
    <source>
        <dbReference type="RefSeq" id="XP_026290610.1"/>
    </source>
</evidence>
<evidence type="ECO:0000256" key="1">
    <source>
        <dbReference type="ARBA" id="ARBA00012770"/>
    </source>
</evidence>
<feature type="region of interest" description="Disordered" evidence="8">
    <location>
        <begin position="248"/>
        <end position="312"/>
    </location>
</feature>
<evidence type="ECO:0000256" key="7">
    <source>
        <dbReference type="PROSITE-ProRule" id="PRU00946"/>
    </source>
</evidence>
<dbReference type="GO" id="GO:0120550">
    <property type="term" value="F:methyltransferase cap2 activity"/>
    <property type="evidence" value="ECO:0007669"/>
    <property type="project" value="UniProtKB-EC"/>
</dbReference>
<dbReference type="PROSITE" id="PS51614">
    <property type="entry name" value="SAM_MT_ADRIFT"/>
    <property type="match status" value="1"/>
</dbReference>
<evidence type="ECO:0000256" key="6">
    <source>
        <dbReference type="ARBA" id="ARBA00049477"/>
    </source>
</evidence>
<feature type="binding site" evidence="7">
    <location>
        <position position="609"/>
    </location>
    <ligand>
        <name>S-adenosyl-L-methionine</name>
        <dbReference type="ChEBI" id="CHEBI:59789"/>
    </ligand>
</feature>
<dbReference type="SUPFAM" id="SSF53335">
    <property type="entry name" value="S-adenosyl-L-methionine-dependent methyltransferases"/>
    <property type="match status" value="1"/>
</dbReference>
<reference evidence="11" key="1">
    <citation type="submission" date="2025-08" db="UniProtKB">
        <authorList>
            <consortium name="RefSeq"/>
        </authorList>
    </citation>
    <scope>IDENTIFICATION</scope>
    <source>
        <tissue evidence="11">Whole organism</tissue>
    </source>
</reference>
<dbReference type="PANTHER" id="PTHR16121:SF2">
    <property type="entry name" value="CAP-SPECIFIC MRNA (NUCLEOSIDE-2'-O-)-METHYLTRANSFERASE 2"/>
    <property type="match status" value="1"/>
</dbReference>
<dbReference type="Pfam" id="PF01728">
    <property type="entry name" value="FtsJ"/>
    <property type="match status" value="1"/>
</dbReference>
<dbReference type="KEGG" id="foc:113215215"/>
<comment type="catalytic activity">
    <reaction evidence="6">
        <text>a 5'-end (N(7)-methyl 5'-triphosphoguanosine)-(2'-O-methyl-ribonucleoside)-(ribonucleotide) in mRNA + S-adenosyl-L-methionine = a 5'-end (N(7)-methyl 5'-triphosphoguanosine)-(2'-O-methyl-ribonucleoside)-(2'-O-methyl-ribonucleotide) in mRNA + S-adenosyl-L-homocysteine + H(+)</text>
        <dbReference type="Rhea" id="RHEA:67024"/>
        <dbReference type="Rhea" id="RHEA-COMP:17169"/>
        <dbReference type="Rhea" id="RHEA-COMP:17170"/>
        <dbReference type="ChEBI" id="CHEBI:15378"/>
        <dbReference type="ChEBI" id="CHEBI:57856"/>
        <dbReference type="ChEBI" id="CHEBI:59789"/>
        <dbReference type="ChEBI" id="CHEBI:167612"/>
        <dbReference type="ChEBI" id="CHEBI:167614"/>
        <dbReference type="EC" id="2.1.1.296"/>
    </reaction>
</comment>
<dbReference type="PANTHER" id="PTHR16121">
    <property type="entry name" value="CAP-SPECIFIC MRNA (NUCLEOSIDE-2'-O-)-METHYLTRANSFERASE 1-RELATED"/>
    <property type="match status" value="1"/>
</dbReference>
<feature type="region of interest" description="Disordered" evidence="8">
    <location>
        <begin position="56"/>
        <end position="77"/>
    </location>
</feature>
<feature type="active site" description="Proton acceptor" evidence="7">
    <location>
        <position position="737"/>
    </location>
</feature>
<dbReference type="Gene3D" id="3.40.50.12760">
    <property type="match status" value="2"/>
</dbReference>
<sequence>MGGPEPSTSNFNWSQPRTSKPLRDFRPPLRTDPRNITANIRQLTLEDSCQRPAAFVHTGHRSSTRRNGTNYRSTAGTSAPLTSIETRAQHRLDQKREKIAESLPSKYNFRIISPPSVDSHQPDTTASFAPASFTSDFPSSLNRNKSRISEQKRVTFSDNLPQRYDSPIIEDGYSISSKSNLNFKSSSSASSIPCAEEPCCLPLQEKHSYEICGNELKSCEEQLKHAVQTNYVRNNFKGSQNYWKFRTHASRHQEQDQDRDSGVDSPLCSTPLPSLDTSVCSDSDEQESIPSSVDMAKKNNSSVESFDRHSESDVSFDQSSILTIDDEIICLNPGQPVPQPIPLIAVPEHLRRLNHTMSESILSDSSSGVSSLSHSQRTDDSLSLSSQSSCLSPVPKLGNSSEALDSSESSEKIVESWKASFSASSLKYPVKSSCNFAQKESAASVSPSYKWEDSTNMSAMGLPTSFGTPNNMKRKAVDSPRADASFEEMTNMYYSKRYKFQSADWKLPDPDVLFSSDVWKLDDFISLKQSLNAVKDELNDFPLQDWHSHTRRRNKAGNVIWQLRKKIDPELPTQAWCKFYENASAFPLVPQKAVDQKCLNSIHLCEAPGAFITSLNHFLHVNYGNDFKFDWRAVTLNPYYEGNPLSCMINDDRLILKTLDKWLFGKDNTGDLMNKENLLDIIEKSSELEEILLVTADGSIDCQNNPAEQEDIVSWLHSCETIAALHMLAPGGSFLIKMFTFYEQSSICLLYLLNCMFKNVTVNKPVTSKEGNSEVYVVCCGYKGLSTAKPWLDVLLNNYGPKAPTKALFPLEDLPNSFLDEVYNCADFFRKLQTDVIEENIRSYRFPQKRDNYVTATMRHRIADNFFSRHKVRKLSRDLYLVDKRQLRDVATPNIDPKTEEGSFNDRKKRMTLSPQEELKCLDDDLLHLNVAWPGDYDVFWIDFPQNPHGFKIVRGKPISKVNSSKFCLGGLLKIRNRVREIAYEFKGTISPCSSQCDDREIPWPDEPEEQAKRKVFTLDFKNELWASLEDGSNAINEKNACRKILSAVENEIFRDDCLELRGYPLLTQFNVGLVYLLGHLFEKVGFVKPLGQDIRVLFYKYRKFNPEMKHHWDEVVSVMDHESEVVLSVVQISELSDGDFYKYVTEINNLCVVEQIKDLLKTMATDE</sequence>
<comment type="caution">
    <text evidence="7">Lacks conserved residue(s) required for the propagation of feature annotation.</text>
</comment>
<feature type="compositionally biased region" description="Polar residues" evidence="8">
    <location>
        <begin position="65"/>
        <end position="77"/>
    </location>
</feature>
<feature type="binding site" evidence="7">
    <location>
        <position position="697"/>
    </location>
    <ligand>
        <name>S-adenosyl-L-methionine</name>
        <dbReference type="ChEBI" id="CHEBI:59789"/>
    </ligand>
</feature>
<evidence type="ECO:0000259" key="9">
    <source>
        <dbReference type="PROSITE" id="PS51614"/>
    </source>
</evidence>